<accession>A0A833M083</accession>
<dbReference type="AlphaFoldDB" id="A0A833M083"/>
<comment type="caution">
    <text evidence="2">The sequence shown here is derived from an EMBL/GenBank/DDBJ whole genome shotgun (WGS) entry which is preliminary data.</text>
</comment>
<reference evidence="2 3" key="1">
    <citation type="submission" date="2019-10" db="EMBL/GenBank/DDBJ databases">
        <title>Extracellular Electron Transfer in a Candidatus Methanoperedens spp. Enrichment Culture.</title>
        <authorList>
            <person name="Berger S."/>
            <person name="Rangel Shaw D."/>
            <person name="Berben T."/>
            <person name="In 'T Zandt M."/>
            <person name="Frank J."/>
            <person name="Reimann J."/>
            <person name="Jetten M.S.M."/>
            <person name="Welte C.U."/>
        </authorList>
    </citation>
    <scope>NUCLEOTIDE SEQUENCE [LARGE SCALE GENOMIC DNA]</scope>
    <source>
        <strain evidence="2">SB12</strain>
    </source>
</reference>
<evidence type="ECO:0008006" key="4">
    <source>
        <dbReference type="Google" id="ProtNLM"/>
    </source>
</evidence>
<evidence type="ECO:0000313" key="2">
    <source>
        <dbReference type="EMBL" id="KAB2930457.1"/>
    </source>
</evidence>
<dbReference type="PROSITE" id="PS51257">
    <property type="entry name" value="PROKAR_LIPOPROTEIN"/>
    <property type="match status" value="1"/>
</dbReference>
<protein>
    <recommendedName>
        <fullName evidence="4">Penicillin-binding protein activator LpoB</fullName>
    </recommendedName>
</protein>
<gene>
    <name evidence="2" type="ORF">F9K24_16500</name>
</gene>
<dbReference type="Pfam" id="PF13036">
    <property type="entry name" value="LpoB"/>
    <property type="match status" value="1"/>
</dbReference>
<evidence type="ECO:0000313" key="3">
    <source>
        <dbReference type="Proteomes" id="UP000460298"/>
    </source>
</evidence>
<dbReference type="Gene3D" id="3.40.50.10610">
    <property type="entry name" value="ABC-type transport auxiliary lipoprotein component"/>
    <property type="match status" value="1"/>
</dbReference>
<name>A0A833M083_9LEPT</name>
<feature type="signal peptide" evidence="1">
    <location>
        <begin position="1"/>
        <end position="26"/>
    </location>
</feature>
<dbReference type="InterPro" id="IPR014094">
    <property type="entry name" value="LpoB"/>
</dbReference>
<sequence length="189" mass="20927">MKNRGMRLMALSLLLLVSCASGTTYLDPENPSGAPGWGAYEVRRASTDLVTELYRYLSEKDTPALLAFKPIRNRTTEHIETEMLADQIRASLIAKKIYFVQLGLRGEILKEMELGQSGLIDDSAIPIGHLKSPNYYLEGVITDAVNQNNGNSIQYIIVTLSLTSAQTGVTEWVGTKEFLKSTRSDVIGW</sequence>
<proteinExistence type="predicted"/>
<dbReference type="Proteomes" id="UP000460298">
    <property type="component" value="Unassembled WGS sequence"/>
</dbReference>
<organism evidence="2 3">
    <name type="scientific">Leptonema illini</name>
    <dbReference type="NCBI Taxonomy" id="183"/>
    <lineage>
        <taxon>Bacteria</taxon>
        <taxon>Pseudomonadati</taxon>
        <taxon>Spirochaetota</taxon>
        <taxon>Spirochaetia</taxon>
        <taxon>Leptospirales</taxon>
        <taxon>Leptospiraceae</taxon>
        <taxon>Leptonema</taxon>
    </lineage>
</organism>
<dbReference type="EMBL" id="WBUI01000020">
    <property type="protein sequence ID" value="KAB2930457.1"/>
    <property type="molecule type" value="Genomic_DNA"/>
</dbReference>
<evidence type="ECO:0000256" key="1">
    <source>
        <dbReference type="SAM" id="SignalP"/>
    </source>
</evidence>
<keyword evidence="1" id="KW-0732">Signal</keyword>
<feature type="chain" id="PRO_5032961847" description="Penicillin-binding protein activator LpoB" evidence="1">
    <location>
        <begin position="27"/>
        <end position="189"/>
    </location>
</feature>